<gene>
    <name evidence="3" type="ORF">HNQ60_000174</name>
</gene>
<evidence type="ECO:0008006" key="5">
    <source>
        <dbReference type="Google" id="ProtNLM"/>
    </source>
</evidence>
<dbReference type="Pfam" id="PF19995">
    <property type="entry name" value="iSTAND"/>
    <property type="match status" value="1"/>
</dbReference>
<protein>
    <recommendedName>
        <fullName evidence="5">DUF4062 domain-containing protein</fullName>
    </recommendedName>
</protein>
<dbReference type="Proteomes" id="UP000588068">
    <property type="component" value="Unassembled WGS sequence"/>
</dbReference>
<dbReference type="Pfam" id="PF13271">
    <property type="entry name" value="DUF4062"/>
    <property type="match status" value="1"/>
</dbReference>
<reference evidence="3 4" key="1">
    <citation type="submission" date="2020-08" db="EMBL/GenBank/DDBJ databases">
        <title>Genomic Encyclopedia of Type Strains, Phase IV (KMG-IV): sequencing the most valuable type-strain genomes for metagenomic binning, comparative biology and taxonomic classification.</title>
        <authorList>
            <person name="Goeker M."/>
        </authorList>
    </citation>
    <scope>NUCLEOTIDE SEQUENCE [LARGE SCALE GENOMIC DNA]</scope>
    <source>
        <strain evidence="3 4">DSM 26723</strain>
    </source>
</reference>
<evidence type="ECO:0000259" key="1">
    <source>
        <dbReference type="Pfam" id="PF13271"/>
    </source>
</evidence>
<proteinExistence type="predicted"/>
<feature type="domain" description="Inactive STAND" evidence="2">
    <location>
        <begin position="192"/>
        <end position="336"/>
    </location>
</feature>
<keyword evidence="4" id="KW-1185">Reference proteome</keyword>
<comment type="caution">
    <text evidence="3">The sequence shown here is derived from an EMBL/GenBank/DDBJ whole genome shotgun (WGS) entry which is preliminary data.</text>
</comment>
<sequence length="460" mass="52163">MAIRPRRVFISFTAEDLGAHADSVVDVLRQMEWIAIDHRDWAPTGERSVAACRKKLEECDIVVLLVAHRYGWVPPVRQDGDGRTSITWLEYRWARELGKPVVPLLSDPKGSWSVAWLEKCFEATRQTEIAEFRAEVGETIAAFFTEEPGSVLQKLEAGLRAAAENIEHARANALGAGDRQRTLATILPRKLPYLCDRSLQSFILRLRIAEHIRWNPTRPLLCVVHGDAREAHAPFVERVEEQLLPELLPRVQLRGESRFAYLDRLEPAEVDAFARGLRMEMGDKLQLQFANDRELIESLQDSRLGALIAVVQVRAKECRRAPAAIFDAIHGYWRNFPATARQMLVGCIISVKYDDAEQSGLMSWLPGTKRERARDAIRLALRELQQRNGTMSQAPVCVLPELQSVTKQDLEQWVGTVRTKLPRHFAESDYVEMFGHADVATMDAVINYLQNWIGQSVNTA</sequence>
<organism evidence="3 4">
    <name type="scientific">Povalibacter uvarum</name>
    <dbReference type="NCBI Taxonomy" id="732238"/>
    <lineage>
        <taxon>Bacteria</taxon>
        <taxon>Pseudomonadati</taxon>
        <taxon>Pseudomonadota</taxon>
        <taxon>Gammaproteobacteria</taxon>
        <taxon>Steroidobacterales</taxon>
        <taxon>Steroidobacteraceae</taxon>
        <taxon>Povalibacter</taxon>
    </lineage>
</organism>
<evidence type="ECO:0000313" key="4">
    <source>
        <dbReference type="Proteomes" id="UP000588068"/>
    </source>
</evidence>
<evidence type="ECO:0000259" key="2">
    <source>
        <dbReference type="Pfam" id="PF19995"/>
    </source>
</evidence>
<dbReference type="InterPro" id="IPR025139">
    <property type="entry name" value="DUF4062"/>
</dbReference>
<dbReference type="RefSeq" id="WP_184329132.1">
    <property type="nucleotide sequence ID" value="NZ_JACHHZ010000001.1"/>
</dbReference>
<name>A0A841HG98_9GAMM</name>
<accession>A0A841HG98</accession>
<dbReference type="InterPro" id="IPR045475">
    <property type="entry name" value="iSTAND"/>
</dbReference>
<dbReference type="EMBL" id="JACHHZ010000001">
    <property type="protein sequence ID" value="MBB6091328.1"/>
    <property type="molecule type" value="Genomic_DNA"/>
</dbReference>
<dbReference type="AlphaFoldDB" id="A0A841HG98"/>
<evidence type="ECO:0000313" key="3">
    <source>
        <dbReference type="EMBL" id="MBB6091328.1"/>
    </source>
</evidence>
<feature type="domain" description="DUF4062" evidence="1">
    <location>
        <begin position="7"/>
        <end position="94"/>
    </location>
</feature>